<dbReference type="RefSeq" id="WP_377466118.1">
    <property type="nucleotide sequence ID" value="NZ_JBHMAX010000015.1"/>
</dbReference>
<gene>
    <name evidence="3" type="ORF">ACFFN0_07865</name>
</gene>
<evidence type="ECO:0000256" key="2">
    <source>
        <dbReference type="SAM" id="SignalP"/>
    </source>
</evidence>
<reference evidence="3 4" key="1">
    <citation type="submission" date="2024-09" db="EMBL/GenBank/DDBJ databases">
        <authorList>
            <person name="Sun Q."/>
            <person name="Mori K."/>
        </authorList>
    </citation>
    <scope>NUCLEOTIDE SEQUENCE [LARGE SCALE GENOMIC DNA]</scope>
    <source>
        <strain evidence="3 4">JCM 12763</strain>
    </source>
</reference>
<evidence type="ECO:0008006" key="5">
    <source>
        <dbReference type="Google" id="ProtNLM"/>
    </source>
</evidence>
<evidence type="ECO:0000256" key="1">
    <source>
        <dbReference type="SAM" id="MobiDB-lite"/>
    </source>
</evidence>
<protein>
    <recommendedName>
        <fullName evidence="5">LPXTG-motif cell wall-anchored protein</fullName>
    </recommendedName>
</protein>
<dbReference type="EMBL" id="JBHMAX010000015">
    <property type="protein sequence ID" value="MFB9731957.1"/>
    <property type="molecule type" value="Genomic_DNA"/>
</dbReference>
<evidence type="ECO:0000313" key="4">
    <source>
        <dbReference type="Proteomes" id="UP001589613"/>
    </source>
</evidence>
<feature type="signal peptide" evidence="2">
    <location>
        <begin position="1"/>
        <end position="27"/>
    </location>
</feature>
<proteinExistence type="predicted"/>
<keyword evidence="2" id="KW-0732">Signal</keyword>
<feature type="chain" id="PRO_5046515694" description="LPXTG-motif cell wall-anchored protein" evidence="2">
    <location>
        <begin position="28"/>
        <end position="230"/>
    </location>
</feature>
<comment type="caution">
    <text evidence="3">The sequence shown here is derived from an EMBL/GenBank/DDBJ whole genome shotgun (WGS) entry which is preliminary data.</text>
</comment>
<name>A0ABV5V2D0_9MICO</name>
<evidence type="ECO:0000313" key="3">
    <source>
        <dbReference type="EMBL" id="MFB9731957.1"/>
    </source>
</evidence>
<keyword evidence="4" id="KW-1185">Reference proteome</keyword>
<feature type="region of interest" description="Disordered" evidence="1">
    <location>
        <begin position="131"/>
        <end position="200"/>
    </location>
</feature>
<feature type="compositionally biased region" description="Acidic residues" evidence="1">
    <location>
        <begin position="140"/>
        <end position="174"/>
    </location>
</feature>
<dbReference type="Proteomes" id="UP001589613">
    <property type="component" value="Unassembled WGS sequence"/>
</dbReference>
<accession>A0ABV5V2D0</accession>
<organism evidence="3 4">
    <name type="scientific">Ornithinimicrobium kibberense</name>
    <dbReference type="NCBI Taxonomy" id="282060"/>
    <lineage>
        <taxon>Bacteria</taxon>
        <taxon>Bacillati</taxon>
        <taxon>Actinomycetota</taxon>
        <taxon>Actinomycetes</taxon>
        <taxon>Micrococcales</taxon>
        <taxon>Ornithinimicrobiaceae</taxon>
        <taxon>Ornithinimicrobium</taxon>
    </lineage>
</organism>
<sequence>MSTTFRRGAGAIAAGLLVAGGGTMAHADSHDNTNQTGYWVTYLEAEGYVDVTCTKVEAGQLSALGTVGQVDTDGDGEPDTQAVTVNDPWLLAVVKAGSTDASVDDENTLWWDVAAGDAIYHKSGKDISHVIGCNGVLPEEPTDEPEQPTDEPEQPTDEPEQPTDEPEQPTDEPEQPGTPGDGDDAGKPIGPIVQTDVPEKGVNPALPLAAVAAAGLGLAGLGLRRRGQEH</sequence>